<dbReference type="RefSeq" id="WP_054841204.1">
    <property type="nucleotide sequence ID" value="NZ_CP014750.1"/>
</dbReference>
<dbReference type="STRING" id="53952.A0127_02365"/>
<dbReference type="EMBL" id="CP014750">
    <property type="protein sequence ID" value="AMQ18094.1"/>
    <property type="molecule type" value="Genomic_DNA"/>
</dbReference>
<keyword evidence="2" id="KW-1185">Reference proteome</keyword>
<dbReference type="OrthoDB" id="85036at2157"/>
<proteinExistence type="predicted"/>
<dbReference type="Proteomes" id="UP000073604">
    <property type="component" value="Chromosome"/>
</dbReference>
<evidence type="ECO:0000313" key="1">
    <source>
        <dbReference type="EMBL" id="AMQ18094.1"/>
    </source>
</evidence>
<dbReference type="GeneID" id="27139353"/>
<gene>
    <name evidence="1" type="ORF">A0127_02365</name>
</gene>
<sequence length="62" mass="7466">MKKVFEGKGTFVEYEEEKVKLENGHELTHRRENPMELWWKLKEAIKGKKVKIVAYELEESED</sequence>
<dbReference type="KEGG" id="tpep:A0127_02365"/>
<accession>A0A142CTJ2</accession>
<reference evidence="2" key="1">
    <citation type="submission" date="2016-03" db="EMBL/GenBank/DDBJ databases">
        <authorList>
            <person name="Oger P.M."/>
        </authorList>
    </citation>
    <scope>NUCLEOTIDE SEQUENCE [LARGE SCALE GENOMIC DNA]</scope>
    <source>
        <strain evidence="2">OG-1</strain>
    </source>
</reference>
<name>A0A142CTJ2_9EURY</name>
<evidence type="ECO:0000313" key="2">
    <source>
        <dbReference type="Proteomes" id="UP000073604"/>
    </source>
</evidence>
<dbReference type="AlphaFoldDB" id="A0A142CTJ2"/>
<protein>
    <submittedName>
        <fullName evidence="1">Uncharacterized protein</fullName>
    </submittedName>
</protein>
<organism evidence="1 2">
    <name type="scientific">Thermococcus peptonophilus</name>
    <dbReference type="NCBI Taxonomy" id="53952"/>
    <lineage>
        <taxon>Archaea</taxon>
        <taxon>Methanobacteriati</taxon>
        <taxon>Methanobacteriota</taxon>
        <taxon>Thermococci</taxon>
        <taxon>Thermococcales</taxon>
        <taxon>Thermococcaceae</taxon>
        <taxon>Thermococcus</taxon>
    </lineage>
</organism>